<reference key="2">
    <citation type="submission" date="2011-02" db="EMBL/GenBank/DDBJ databases">
        <title>Genome sequence of Microbacterium testaceum StLB037.</title>
        <authorList>
            <person name="Morohoshi T."/>
            <person name="Wang W.Z."/>
            <person name="Someya N."/>
            <person name="Ikeda T."/>
        </authorList>
    </citation>
    <scope>NUCLEOTIDE SEQUENCE</scope>
    <source>
        <strain>StLB037</strain>
    </source>
</reference>
<name>E8NFR2_MICTS</name>
<protein>
    <submittedName>
        <fullName evidence="1">Transcriptional regulator</fullName>
    </submittedName>
</protein>
<dbReference type="HOGENOM" id="CLU_2302683_0_0_11"/>
<gene>
    <name evidence="1" type="ordered locus">MTES_0993</name>
</gene>
<sequence>MRVTSPENSMTRCLRWRSTIDPKTIANTASSSMYAPPTMPVARTERVSRYTQKVSANHRKLVVTLAAAVFTRTARNVRFPPTGAPAAVAAEVGSGDIATR</sequence>
<dbReference type="KEGG" id="mts:MTES_0993"/>
<evidence type="ECO:0000313" key="1">
    <source>
        <dbReference type="EMBL" id="BAJ73957.1"/>
    </source>
</evidence>
<evidence type="ECO:0000313" key="2">
    <source>
        <dbReference type="Proteomes" id="UP000008975"/>
    </source>
</evidence>
<organism evidence="1 2">
    <name type="scientific">Microbacterium testaceum (strain StLB037)</name>
    <dbReference type="NCBI Taxonomy" id="979556"/>
    <lineage>
        <taxon>Bacteria</taxon>
        <taxon>Bacillati</taxon>
        <taxon>Actinomycetota</taxon>
        <taxon>Actinomycetes</taxon>
        <taxon>Micrococcales</taxon>
        <taxon>Microbacteriaceae</taxon>
        <taxon>Microbacterium</taxon>
    </lineage>
</organism>
<dbReference type="AlphaFoldDB" id="E8NFR2"/>
<proteinExistence type="predicted"/>
<dbReference type="EMBL" id="AP012052">
    <property type="protein sequence ID" value="BAJ73957.1"/>
    <property type="molecule type" value="Genomic_DNA"/>
</dbReference>
<accession>E8NFR2</accession>
<dbReference type="Proteomes" id="UP000008975">
    <property type="component" value="Chromosome"/>
</dbReference>
<reference evidence="1 2" key="1">
    <citation type="journal article" date="2011" name="J. Bacteriol.">
        <title>Genome sequence of Microbacterium testaceum StLB037, an N-acylhomoserine lactone-degrading bacterium isolated from potato leaves.</title>
        <authorList>
            <person name="Morohoshi T."/>
            <person name="Wang W.-Z."/>
            <person name="Someya N."/>
            <person name="Ikeda T."/>
        </authorList>
    </citation>
    <scope>NUCLEOTIDE SEQUENCE [LARGE SCALE GENOMIC DNA]</scope>
    <source>
        <strain evidence="1 2">StLB037</strain>
    </source>
</reference>